<evidence type="ECO:0000256" key="6">
    <source>
        <dbReference type="ARBA" id="ARBA00022898"/>
    </source>
</evidence>
<dbReference type="GO" id="GO:0052655">
    <property type="term" value="F:L-valine-2-oxoglutarate transaminase activity"/>
    <property type="evidence" value="ECO:0007669"/>
    <property type="project" value="RHEA"/>
</dbReference>
<keyword evidence="13" id="KW-1185">Reference proteome</keyword>
<dbReference type="InterPro" id="IPR005786">
    <property type="entry name" value="B_amino_transII"/>
</dbReference>
<reference evidence="12 13" key="1">
    <citation type="journal article" date="2015" name="Fungal Genet. Biol.">
        <title>Evolution of novel wood decay mechanisms in Agaricales revealed by the genome sequences of Fistulina hepatica and Cylindrobasidium torrendii.</title>
        <authorList>
            <person name="Floudas D."/>
            <person name="Held B.W."/>
            <person name="Riley R."/>
            <person name="Nagy L.G."/>
            <person name="Koehler G."/>
            <person name="Ransdell A.S."/>
            <person name="Younus H."/>
            <person name="Chow J."/>
            <person name="Chiniquy J."/>
            <person name="Lipzen A."/>
            <person name="Tritt A."/>
            <person name="Sun H."/>
            <person name="Haridas S."/>
            <person name="LaButti K."/>
            <person name="Ohm R.A."/>
            <person name="Kues U."/>
            <person name="Blanchette R.A."/>
            <person name="Grigoriev I.V."/>
            <person name="Minto R.E."/>
            <person name="Hibbett D.S."/>
        </authorList>
    </citation>
    <scope>NUCLEOTIDE SEQUENCE [LARGE SCALE GENOMIC DNA]</scope>
    <source>
        <strain evidence="12 13">FP15055 ss-10</strain>
    </source>
</reference>
<gene>
    <name evidence="12" type="ORF">CYLTODRAFT_421138</name>
</gene>
<dbReference type="InterPro" id="IPR036038">
    <property type="entry name" value="Aminotransferase-like"/>
</dbReference>
<dbReference type="GO" id="GO:0009098">
    <property type="term" value="P:L-leucine biosynthetic process"/>
    <property type="evidence" value="ECO:0007669"/>
    <property type="project" value="TreeGrafter"/>
</dbReference>
<evidence type="ECO:0000256" key="8">
    <source>
        <dbReference type="PIRSR" id="PIRSR006468-1"/>
    </source>
</evidence>
<accession>A0A0D7BEP4</accession>
<comment type="cofactor">
    <cofactor evidence="1 10">
        <name>pyridoxal 5'-phosphate</name>
        <dbReference type="ChEBI" id="CHEBI:597326"/>
    </cofactor>
</comment>
<evidence type="ECO:0000256" key="7">
    <source>
        <dbReference type="ARBA" id="ARBA00023304"/>
    </source>
</evidence>
<feature type="modified residue" description="N6-(pyridoxal phosphate)lysine" evidence="8">
    <location>
        <position position="221"/>
    </location>
</feature>
<dbReference type="PIRSF" id="PIRSF006468">
    <property type="entry name" value="BCAT1"/>
    <property type="match status" value="1"/>
</dbReference>
<dbReference type="GO" id="GO:0052656">
    <property type="term" value="F:L-isoleucine-2-oxoglutarate transaminase activity"/>
    <property type="evidence" value="ECO:0007669"/>
    <property type="project" value="RHEA"/>
</dbReference>
<comment type="catalytic activity">
    <reaction evidence="11">
        <text>L-leucine + 2-oxoglutarate = 4-methyl-2-oxopentanoate + L-glutamate</text>
        <dbReference type="Rhea" id="RHEA:18321"/>
        <dbReference type="ChEBI" id="CHEBI:16810"/>
        <dbReference type="ChEBI" id="CHEBI:17865"/>
        <dbReference type="ChEBI" id="CHEBI:29985"/>
        <dbReference type="ChEBI" id="CHEBI:57427"/>
        <dbReference type="EC" id="2.6.1.42"/>
    </reaction>
</comment>
<sequence>MALWTSTGGKFLKGAAGVPDVPDLDASKVTITETKDLKTLPDPETLVFGATTSDYMLTCAFDPATGWGTPEIKPYAPIPVDPMSSALQYATNIFEGMKAYLGPDGEPRLFRPDMNMARLARSANRVALPPFNTEELVKLIKTLVNLEKRWIPTLEGYTLYIRPTIIGTRAGFGVAASDSSLLYIILAPSGPYFRTGGSKPLSLMTVEDCVRAWPGGTGDHKLGMNYSPGFNATRLAVQKGYDQILWMLGDVITEAGAMNFFVVLKSESGEGWDVVTPMLDGTILPGVTRASCLELAAAHGEKPIFDDLPPLRAVERKLRKGDVKQWLAEGRFLEAFVCGTAVALAPVGRIGFDGEDVVFPKFEGGLGPVGGAFRRRILDIQYGRVPFSNWSVPCQ</sequence>
<dbReference type="Proteomes" id="UP000054007">
    <property type="component" value="Unassembled WGS sequence"/>
</dbReference>
<protein>
    <recommendedName>
        <fullName evidence="11">Branched-chain-amino-acid aminotransferase</fullName>
        <ecNumber evidence="11">2.6.1.42</ecNumber>
    </recommendedName>
</protein>
<dbReference type="InterPro" id="IPR033939">
    <property type="entry name" value="BCAT_family"/>
</dbReference>
<keyword evidence="7 11" id="KW-0100">Branched-chain amino acid biosynthesis</keyword>
<evidence type="ECO:0000256" key="1">
    <source>
        <dbReference type="ARBA" id="ARBA00001933"/>
    </source>
</evidence>
<dbReference type="InterPro" id="IPR043131">
    <property type="entry name" value="BCAT-like_N"/>
</dbReference>
<evidence type="ECO:0000256" key="11">
    <source>
        <dbReference type="RuleBase" id="RU004517"/>
    </source>
</evidence>
<dbReference type="GO" id="GO:0009099">
    <property type="term" value="P:L-valine biosynthetic process"/>
    <property type="evidence" value="ECO:0007669"/>
    <property type="project" value="TreeGrafter"/>
</dbReference>
<evidence type="ECO:0000313" key="13">
    <source>
        <dbReference type="Proteomes" id="UP000054007"/>
    </source>
</evidence>
<dbReference type="CDD" id="cd01557">
    <property type="entry name" value="BCAT_beta_family"/>
    <property type="match status" value="1"/>
</dbReference>
<evidence type="ECO:0000256" key="3">
    <source>
        <dbReference type="ARBA" id="ARBA00022576"/>
    </source>
</evidence>
<dbReference type="GO" id="GO:0052654">
    <property type="term" value="F:L-leucine-2-oxoglutarate transaminase activity"/>
    <property type="evidence" value="ECO:0007669"/>
    <property type="project" value="RHEA"/>
</dbReference>
<evidence type="ECO:0000256" key="10">
    <source>
        <dbReference type="RuleBase" id="RU004516"/>
    </source>
</evidence>
<dbReference type="PROSITE" id="PS00770">
    <property type="entry name" value="AA_TRANSFER_CLASS_4"/>
    <property type="match status" value="1"/>
</dbReference>
<dbReference type="STRING" id="1314674.A0A0D7BEP4"/>
<evidence type="ECO:0000256" key="9">
    <source>
        <dbReference type="RuleBase" id="RU004106"/>
    </source>
</evidence>
<dbReference type="Gene3D" id="3.20.10.10">
    <property type="entry name" value="D-amino Acid Aminotransferase, subunit A, domain 2"/>
    <property type="match status" value="1"/>
</dbReference>
<evidence type="ECO:0000313" key="12">
    <source>
        <dbReference type="EMBL" id="KIY69012.1"/>
    </source>
</evidence>
<organism evidence="12 13">
    <name type="scientific">Cylindrobasidium torrendii FP15055 ss-10</name>
    <dbReference type="NCBI Taxonomy" id="1314674"/>
    <lineage>
        <taxon>Eukaryota</taxon>
        <taxon>Fungi</taxon>
        <taxon>Dikarya</taxon>
        <taxon>Basidiomycota</taxon>
        <taxon>Agaricomycotina</taxon>
        <taxon>Agaricomycetes</taxon>
        <taxon>Agaricomycetidae</taxon>
        <taxon>Agaricales</taxon>
        <taxon>Marasmiineae</taxon>
        <taxon>Physalacriaceae</taxon>
        <taxon>Cylindrobasidium</taxon>
    </lineage>
</organism>
<comment type="catalytic activity">
    <reaction evidence="11">
        <text>L-isoleucine + 2-oxoglutarate = (S)-3-methyl-2-oxopentanoate + L-glutamate</text>
        <dbReference type="Rhea" id="RHEA:24801"/>
        <dbReference type="ChEBI" id="CHEBI:16810"/>
        <dbReference type="ChEBI" id="CHEBI:29985"/>
        <dbReference type="ChEBI" id="CHEBI:35146"/>
        <dbReference type="ChEBI" id="CHEBI:58045"/>
        <dbReference type="EC" id="2.6.1.42"/>
    </reaction>
</comment>
<name>A0A0D7BEP4_9AGAR</name>
<dbReference type="PANTHER" id="PTHR11825:SF44">
    <property type="entry name" value="BRANCHED-CHAIN-AMINO-ACID AMINOTRANSFERASE"/>
    <property type="match status" value="1"/>
</dbReference>
<dbReference type="InterPro" id="IPR043132">
    <property type="entry name" value="BCAT-like_C"/>
</dbReference>
<dbReference type="GO" id="GO:0005739">
    <property type="term" value="C:mitochondrion"/>
    <property type="evidence" value="ECO:0007669"/>
    <property type="project" value="TreeGrafter"/>
</dbReference>
<dbReference type="Gene3D" id="3.30.470.10">
    <property type="match status" value="1"/>
</dbReference>
<keyword evidence="5 11" id="KW-0808">Transferase</keyword>
<keyword evidence="6 10" id="KW-0663">Pyridoxal phosphate</keyword>
<dbReference type="SUPFAM" id="SSF56752">
    <property type="entry name" value="D-aminoacid aminotransferase-like PLP-dependent enzymes"/>
    <property type="match status" value="1"/>
</dbReference>
<keyword evidence="4 11" id="KW-0028">Amino-acid biosynthesis</keyword>
<evidence type="ECO:0000256" key="2">
    <source>
        <dbReference type="ARBA" id="ARBA00009320"/>
    </source>
</evidence>
<dbReference type="Pfam" id="PF01063">
    <property type="entry name" value="Aminotran_4"/>
    <property type="match status" value="1"/>
</dbReference>
<dbReference type="AlphaFoldDB" id="A0A0D7BEP4"/>
<evidence type="ECO:0000256" key="5">
    <source>
        <dbReference type="ARBA" id="ARBA00022679"/>
    </source>
</evidence>
<dbReference type="OrthoDB" id="1732691at2759"/>
<dbReference type="InterPro" id="IPR018300">
    <property type="entry name" value="Aminotrans_IV_CS"/>
</dbReference>
<dbReference type="EMBL" id="KN880492">
    <property type="protein sequence ID" value="KIY69012.1"/>
    <property type="molecule type" value="Genomic_DNA"/>
</dbReference>
<comment type="catalytic activity">
    <reaction evidence="11">
        <text>L-valine + 2-oxoglutarate = 3-methyl-2-oxobutanoate + L-glutamate</text>
        <dbReference type="Rhea" id="RHEA:24813"/>
        <dbReference type="ChEBI" id="CHEBI:11851"/>
        <dbReference type="ChEBI" id="CHEBI:16810"/>
        <dbReference type="ChEBI" id="CHEBI:29985"/>
        <dbReference type="ChEBI" id="CHEBI:57762"/>
        <dbReference type="EC" id="2.6.1.42"/>
    </reaction>
</comment>
<comment type="similarity">
    <text evidence="2 9">Belongs to the class-IV pyridoxal-phosphate-dependent aminotransferase family.</text>
</comment>
<dbReference type="EC" id="2.6.1.42" evidence="11"/>
<evidence type="ECO:0000256" key="4">
    <source>
        <dbReference type="ARBA" id="ARBA00022605"/>
    </source>
</evidence>
<dbReference type="PANTHER" id="PTHR11825">
    <property type="entry name" value="SUBGROUP IIII AMINOTRANSFERASE"/>
    <property type="match status" value="1"/>
</dbReference>
<proteinExistence type="inferred from homology"/>
<dbReference type="InterPro" id="IPR001544">
    <property type="entry name" value="Aminotrans_IV"/>
</dbReference>
<keyword evidence="3 11" id="KW-0032">Aminotransferase</keyword>